<reference evidence="2" key="2">
    <citation type="journal article" date="2016" name="Sci. Rep.">
        <title>Dictyocaulus viviparus genome, variome and transcriptome elucidate lungworm biology and support future intervention.</title>
        <authorList>
            <person name="McNulty S.N."/>
            <person name="Strube C."/>
            <person name="Rosa B.A."/>
            <person name="Martin J.C."/>
            <person name="Tyagi R."/>
            <person name="Choi Y.J."/>
            <person name="Wang Q."/>
            <person name="Hallsworth Pepin K."/>
            <person name="Zhang X."/>
            <person name="Ozersky P."/>
            <person name="Wilson R.K."/>
            <person name="Sternberg P.W."/>
            <person name="Gasser R.B."/>
            <person name="Mitreva M."/>
        </authorList>
    </citation>
    <scope>NUCLEOTIDE SEQUENCE [LARGE SCALE GENOMIC DNA]</scope>
    <source>
        <strain evidence="2">HannoverDv2000</strain>
    </source>
</reference>
<dbReference type="OrthoDB" id="5806782at2759"/>
<evidence type="ECO:0000313" key="2">
    <source>
        <dbReference type="Proteomes" id="UP000053766"/>
    </source>
</evidence>
<dbReference type="STRING" id="29172.A0A0D8XCL1"/>
<evidence type="ECO:0000313" key="1">
    <source>
        <dbReference type="EMBL" id="KJH41512.1"/>
    </source>
</evidence>
<accession>A0A0D8XCL1</accession>
<keyword evidence="2" id="KW-1185">Reference proteome</keyword>
<reference evidence="1 2" key="1">
    <citation type="submission" date="2013-11" db="EMBL/GenBank/DDBJ databases">
        <title>Draft genome of the bovine lungworm Dictyocaulus viviparus.</title>
        <authorList>
            <person name="Mitreva M."/>
        </authorList>
    </citation>
    <scope>NUCLEOTIDE SEQUENCE [LARGE SCALE GENOMIC DNA]</scope>
    <source>
        <strain evidence="1 2">HannoverDv2000</strain>
    </source>
</reference>
<name>A0A0D8XCL1_DICVI</name>
<sequence length="153" mass="17479">MGCAEYGVLNQSVGMASTVRVPRERQFHRIRTATAMLHRSCAVLFKIRMSSPTCSSFSFIEVVPVPGVFTRGRWKCRDYRDDDHMDSRDQILDFTDIREREVDAIGGVEKTMNEQILENKVVTNEFPVNGAASSPPVSVTCRKPFRKNHQQLW</sequence>
<proteinExistence type="predicted"/>
<protein>
    <submittedName>
        <fullName evidence="1">Uncharacterized protein</fullName>
    </submittedName>
</protein>
<dbReference type="EMBL" id="KN716809">
    <property type="protein sequence ID" value="KJH41512.1"/>
    <property type="molecule type" value="Genomic_DNA"/>
</dbReference>
<dbReference type="Proteomes" id="UP000053766">
    <property type="component" value="Unassembled WGS sequence"/>
</dbReference>
<organism evidence="1 2">
    <name type="scientific">Dictyocaulus viviparus</name>
    <name type="common">Bovine lungworm</name>
    <dbReference type="NCBI Taxonomy" id="29172"/>
    <lineage>
        <taxon>Eukaryota</taxon>
        <taxon>Metazoa</taxon>
        <taxon>Ecdysozoa</taxon>
        <taxon>Nematoda</taxon>
        <taxon>Chromadorea</taxon>
        <taxon>Rhabditida</taxon>
        <taxon>Rhabditina</taxon>
        <taxon>Rhabditomorpha</taxon>
        <taxon>Strongyloidea</taxon>
        <taxon>Metastrongylidae</taxon>
        <taxon>Dictyocaulus</taxon>
    </lineage>
</organism>
<dbReference type="AlphaFoldDB" id="A0A0D8XCL1"/>
<gene>
    <name evidence="1" type="ORF">DICVIV_12515</name>
</gene>